<evidence type="ECO:0000313" key="3">
    <source>
        <dbReference type="Proteomes" id="UP000077521"/>
    </source>
</evidence>
<dbReference type="PANTHER" id="PTHR44830:SF1">
    <property type="entry name" value="TR-TYPE G DOMAIN-CONTAINING PROTEIN"/>
    <property type="match status" value="1"/>
</dbReference>
<proteinExistence type="predicted"/>
<organism evidence="2 3">
    <name type="scientific">Tilletia indica</name>
    <dbReference type="NCBI Taxonomy" id="43049"/>
    <lineage>
        <taxon>Eukaryota</taxon>
        <taxon>Fungi</taxon>
        <taxon>Dikarya</taxon>
        <taxon>Basidiomycota</taxon>
        <taxon>Ustilaginomycotina</taxon>
        <taxon>Exobasidiomycetes</taxon>
        <taxon>Tilletiales</taxon>
        <taxon>Tilletiaceae</taxon>
        <taxon>Tilletia</taxon>
    </lineage>
</organism>
<protein>
    <recommendedName>
        <fullName evidence="1">Translation elongation factor EFTu-like domain-containing protein</fullName>
    </recommendedName>
</protein>
<dbReference type="EMBL" id="LWDF02001026">
    <property type="protein sequence ID" value="KAE8240649.1"/>
    <property type="molecule type" value="Genomic_DNA"/>
</dbReference>
<comment type="caution">
    <text evidence="2">The sequence shown here is derived from an EMBL/GenBank/DDBJ whole genome shotgun (WGS) entry which is preliminary data.</text>
</comment>
<dbReference type="InterPro" id="IPR004161">
    <property type="entry name" value="EFTu-like_2"/>
</dbReference>
<dbReference type="PANTHER" id="PTHR44830">
    <property type="entry name" value="ELONGATION FACTOR 1 ALPHA"/>
    <property type="match status" value="1"/>
</dbReference>
<accession>A0A8T8SIT0</accession>
<dbReference type="Pfam" id="PF03144">
    <property type="entry name" value="GTP_EFTU_D2"/>
    <property type="match status" value="1"/>
</dbReference>
<name>A0A8T8SIT0_9BASI</name>
<keyword evidence="3" id="KW-1185">Reference proteome</keyword>
<evidence type="ECO:0000313" key="2">
    <source>
        <dbReference type="EMBL" id="KAE8240649.1"/>
    </source>
</evidence>
<gene>
    <name evidence="2" type="ORF">A4X13_0g7673</name>
</gene>
<dbReference type="GO" id="GO:0005525">
    <property type="term" value="F:GTP binding"/>
    <property type="evidence" value="ECO:0007669"/>
    <property type="project" value="InterPro"/>
</dbReference>
<feature type="domain" description="Translation elongation factor EFTu-like" evidence="1">
    <location>
        <begin position="23"/>
        <end position="71"/>
    </location>
</feature>
<dbReference type="Proteomes" id="UP000077521">
    <property type="component" value="Unassembled WGS sequence"/>
</dbReference>
<dbReference type="Gene3D" id="2.40.30.10">
    <property type="entry name" value="Translation factors"/>
    <property type="match status" value="1"/>
</dbReference>
<evidence type="ECO:0000259" key="1">
    <source>
        <dbReference type="Pfam" id="PF03144"/>
    </source>
</evidence>
<dbReference type="AlphaFoldDB" id="A0A8T8SIT0"/>
<sequence length="97" mass="10457">MLTTSVVSAQYRLAVSRPVSSRFKAGMVVSFAPSNVTTKVRSVEMHHEQRVEGRLGDNVGFNVNAVSVKDILGFDVCSDSKNDPPRQAASFTAQALS</sequence>
<dbReference type="SUPFAM" id="SSF50447">
    <property type="entry name" value="Translation proteins"/>
    <property type="match status" value="1"/>
</dbReference>
<dbReference type="InterPro" id="IPR009000">
    <property type="entry name" value="Transl_B-barrel_sf"/>
</dbReference>
<reference evidence="2" key="2">
    <citation type="journal article" date="2019" name="IMA Fungus">
        <title>Genome sequencing and comparison of five Tilletia species to identify candidate genes for the detection of regulated species infecting wheat.</title>
        <authorList>
            <person name="Nguyen H.D.T."/>
            <person name="Sultana T."/>
            <person name="Kesanakurti P."/>
            <person name="Hambleton S."/>
        </authorList>
    </citation>
    <scope>NUCLEOTIDE SEQUENCE</scope>
    <source>
        <strain evidence="2">DAOMC 236416</strain>
    </source>
</reference>
<reference evidence="2" key="1">
    <citation type="submission" date="2016-04" db="EMBL/GenBank/DDBJ databases">
        <authorList>
            <person name="Nguyen H.D."/>
            <person name="Samba Siva P."/>
            <person name="Cullis J."/>
            <person name="Levesque C.A."/>
            <person name="Hambleton S."/>
        </authorList>
    </citation>
    <scope>NUCLEOTIDE SEQUENCE</scope>
    <source>
        <strain evidence="2">DAOMC 236416</strain>
    </source>
</reference>